<evidence type="ECO:0000313" key="12">
    <source>
        <dbReference type="Proteomes" id="UP000305362"/>
    </source>
</evidence>
<keyword evidence="2" id="KW-0963">Cytoplasm</keyword>
<evidence type="ECO:0000313" key="14">
    <source>
        <dbReference type="Proteomes" id="UP000307169"/>
    </source>
</evidence>
<evidence type="ECO:0000313" key="15">
    <source>
        <dbReference type="Proteomes" id="UP000309601"/>
    </source>
</evidence>
<proteinExistence type="inferred from homology"/>
<evidence type="ECO:0000313" key="13">
    <source>
        <dbReference type="Proteomes" id="UP000305647"/>
    </source>
</evidence>
<evidence type="ECO:0000313" key="8">
    <source>
        <dbReference type="EMBL" id="TIC30385.1"/>
    </source>
</evidence>
<gene>
    <name evidence="10" type="ORF">E3Q01_02311</name>
    <name evidence="9" type="ORF">E3Q02_02304</name>
    <name evidence="11" type="ORF">E3Q03_02234</name>
    <name evidence="8" type="ORF">E3Q10_02116</name>
    <name evidence="7" type="ORF">E3Q17_02079</name>
    <name evidence="6" type="ORF">E3Q22_02458</name>
</gene>
<dbReference type="EMBL" id="SPRV01000021">
    <property type="protein sequence ID" value="TIC66288.1"/>
    <property type="molecule type" value="Genomic_DNA"/>
</dbReference>
<dbReference type="InterPro" id="IPR047125">
    <property type="entry name" value="DCTN5"/>
</dbReference>
<dbReference type="Proteomes" id="UP000310708">
    <property type="component" value="Unassembled WGS sequence"/>
</dbReference>
<dbReference type="EMBL" id="SPRW01000023">
    <property type="protein sequence ID" value="TIC65104.1"/>
    <property type="molecule type" value="Genomic_DNA"/>
</dbReference>
<organism evidence="7 14">
    <name type="scientific">Wallemia mellicola</name>
    <dbReference type="NCBI Taxonomy" id="1708541"/>
    <lineage>
        <taxon>Eukaryota</taxon>
        <taxon>Fungi</taxon>
        <taxon>Dikarya</taxon>
        <taxon>Basidiomycota</taxon>
        <taxon>Wallemiomycotina</taxon>
        <taxon>Wallemiomycetes</taxon>
        <taxon>Wallemiales</taxon>
        <taxon>Wallemiaceae</taxon>
        <taxon>Wallemia</taxon>
    </lineage>
</organism>
<evidence type="ECO:0000313" key="6">
    <source>
        <dbReference type="EMBL" id="TIB78715.1"/>
    </source>
</evidence>
<dbReference type="CDD" id="cd03359">
    <property type="entry name" value="LbH_Dynactin_5"/>
    <property type="match status" value="1"/>
</dbReference>
<comment type="caution">
    <text evidence="7">The sequence shown here is derived from an EMBL/GenBank/DDBJ whole genome shotgun (WGS) entry which is preliminary data.</text>
</comment>
<name>A0A4V4N1G1_9BASI</name>
<dbReference type="EMBL" id="SPRC01000024">
    <property type="protein sequence ID" value="TIB78715.1"/>
    <property type="molecule type" value="Genomic_DNA"/>
</dbReference>
<dbReference type="Proteomes" id="UP000305647">
    <property type="component" value="Unassembled WGS sequence"/>
</dbReference>
<evidence type="ECO:0000256" key="3">
    <source>
        <dbReference type="ARBA" id="ARBA00023212"/>
    </source>
</evidence>
<dbReference type="OrthoDB" id="417208at2759"/>
<comment type="subcellular location">
    <subcellularLocation>
        <location evidence="1">Cytoplasm</location>
        <location evidence="1">Cytoskeleton</location>
    </subcellularLocation>
</comment>
<evidence type="ECO:0000313" key="16">
    <source>
        <dbReference type="Proteomes" id="UP000310685"/>
    </source>
</evidence>
<dbReference type="EMBL" id="SPRH01000021">
    <property type="protein sequence ID" value="TIC00740.1"/>
    <property type="molecule type" value="Genomic_DNA"/>
</dbReference>
<evidence type="ECO:0000256" key="4">
    <source>
        <dbReference type="ARBA" id="ARBA00034706"/>
    </source>
</evidence>
<dbReference type="InterPro" id="IPR011004">
    <property type="entry name" value="Trimer_LpxA-like_sf"/>
</dbReference>
<dbReference type="PANTHER" id="PTHR46126:SF1">
    <property type="entry name" value="DYNACTIN SUBUNIT 5"/>
    <property type="match status" value="1"/>
</dbReference>
<accession>A0A4V4N1G1</accession>
<evidence type="ECO:0000313" key="17">
    <source>
        <dbReference type="Proteomes" id="UP000310708"/>
    </source>
</evidence>
<evidence type="ECO:0000313" key="7">
    <source>
        <dbReference type="EMBL" id="TIC00740.1"/>
    </source>
</evidence>
<dbReference type="EMBL" id="SPRX01000026">
    <property type="protein sequence ID" value="TIC65188.1"/>
    <property type="molecule type" value="Genomic_DNA"/>
</dbReference>
<dbReference type="Proteomes" id="UP000309601">
    <property type="component" value="Unassembled WGS sequence"/>
</dbReference>
<evidence type="ECO:0000256" key="5">
    <source>
        <dbReference type="ARBA" id="ARBA00034865"/>
    </source>
</evidence>
<reference evidence="12 13" key="1">
    <citation type="submission" date="2019-03" db="EMBL/GenBank/DDBJ databases">
        <title>Sequencing 25 genomes of Wallemia mellicola.</title>
        <authorList>
            <person name="Gostincar C."/>
        </authorList>
    </citation>
    <scope>NUCLEOTIDE SEQUENCE [LARGE SCALE GENOMIC DNA]</scope>
    <source>
        <strain evidence="7 14">EXF-1262</strain>
        <strain evidence="9 15">EXF-1274</strain>
        <strain evidence="11 12">EXF-1277</strain>
        <strain evidence="6 16">EXF-6152</strain>
        <strain evidence="10 17">EXF-757</strain>
        <strain evidence="8 13">EXF-8738</strain>
    </source>
</reference>
<evidence type="ECO:0000313" key="9">
    <source>
        <dbReference type="EMBL" id="TIC65104.1"/>
    </source>
</evidence>
<dbReference type="Proteomes" id="UP000307169">
    <property type="component" value="Unassembled WGS sequence"/>
</dbReference>
<dbReference type="AlphaFoldDB" id="A0A4V4N1G1"/>
<dbReference type="GO" id="GO:0005869">
    <property type="term" value="C:dynactin complex"/>
    <property type="evidence" value="ECO:0007669"/>
    <property type="project" value="TreeGrafter"/>
</dbReference>
<dbReference type="Proteomes" id="UP000310685">
    <property type="component" value="Unassembled WGS sequence"/>
</dbReference>
<dbReference type="Gene3D" id="2.160.10.10">
    <property type="entry name" value="Hexapeptide repeat proteins"/>
    <property type="match status" value="1"/>
</dbReference>
<keyword evidence="3" id="KW-0206">Cytoskeleton</keyword>
<evidence type="ECO:0000313" key="11">
    <source>
        <dbReference type="EMBL" id="TIC66288.1"/>
    </source>
</evidence>
<sequence>MSRFKNDSLWIETPKDTGNRISKKAVICAPVNIILSGNVIIKPEVIIRGDLRRTGPSPSVAISIGKFTILDDGCIIRPAYKTYKGTFSYYPMKIGDFTTIGSQTILEAAQVGSYVEIGRNCVIGRFVVIKDCAKVAPNSVIPPNTVIPPYALFSGNPAVQIDTLPESTLDNVELSTTTSYNEFKMT</sequence>
<dbReference type="SUPFAM" id="SSF51161">
    <property type="entry name" value="Trimeric LpxA-like enzymes"/>
    <property type="match status" value="1"/>
</dbReference>
<dbReference type="PANTHER" id="PTHR46126">
    <property type="entry name" value="DYNACTIN SUBUNIT 5"/>
    <property type="match status" value="1"/>
</dbReference>
<protein>
    <recommendedName>
        <fullName evidence="5">Dynactin subunit 5</fullName>
    </recommendedName>
</protein>
<evidence type="ECO:0000256" key="1">
    <source>
        <dbReference type="ARBA" id="ARBA00004245"/>
    </source>
</evidence>
<evidence type="ECO:0000256" key="2">
    <source>
        <dbReference type="ARBA" id="ARBA00022490"/>
    </source>
</evidence>
<dbReference type="Pfam" id="PF21711">
    <property type="entry name" value="DCTN5"/>
    <property type="match status" value="1"/>
</dbReference>
<evidence type="ECO:0000313" key="10">
    <source>
        <dbReference type="EMBL" id="TIC65188.1"/>
    </source>
</evidence>
<dbReference type="Proteomes" id="UP000305362">
    <property type="component" value="Unassembled WGS sequence"/>
</dbReference>
<comment type="similarity">
    <text evidence="4">Belongs to the dynactin subunits 5/6 family. Dynactin subunit 5 subfamily.</text>
</comment>
<dbReference type="EMBL" id="SPRO01000019">
    <property type="protein sequence ID" value="TIC30385.1"/>
    <property type="molecule type" value="Genomic_DNA"/>
</dbReference>